<evidence type="ECO:0000259" key="15">
    <source>
        <dbReference type="PROSITE" id="PS50026"/>
    </source>
</evidence>
<dbReference type="CDD" id="cd00054">
    <property type="entry name" value="EGF_CA"/>
    <property type="match status" value="1"/>
</dbReference>
<feature type="domain" description="EGF-like" evidence="15">
    <location>
        <begin position="572"/>
        <end position="612"/>
    </location>
</feature>
<evidence type="ECO:0000256" key="7">
    <source>
        <dbReference type="ARBA" id="ARBA00022837"/>
    </source>
</evidence>
<evidence type="ECO:0000256" key="12">
    <source>
        <dbReference type="PROSITE-ProRule" id="PRU00076"/>
    </source>
</evidence>
<feature type="domain" description="EGF-like" evidence="15">
    <location>
        <begin position="800"/>
        <end position="841"/>
    </location>
</feature>
<dbReference type="FunFam" id="2.10.25.10:FF:000038">
    <property type="entry name" value="Fibrillin 2"/>
    <property type="match status" value="1"/>
</dbReference>
<comment type="caution">
    <text evidence="12">Lacks conserved residue(s) required for the propagation of feature annotation.</text>
</comment>
<dbReference type="InterPro" id="IPR000152">
    <property type="entry name" value="EGF-type_Asp/Asn_hydroxyl_site"/>
</dbReference>
<dbReference type="Pfam" id="PF06119">
    <property type="entry name" value="NIDO"/>
    <property type="match status" value="1"/>
</dbReference>
<dbReference type="GO" id="GO:0005509">
    <property type="term" value="F:calcium ion binding"/>
    <property type="evidence" value="ECO:0007669"/>
    <property type="project" value="InterPro"/>
</dbReference>
<feature type="domain" description="EGF-like" evidence="15">
    <location>
        <begin position="527"/>
        <end position="565"/>
    </location>
</feature>
<dbReference type="FunCoup" id="A0A7F5R591">
    <property type="interactions" value="37"/>
</dbReference>
<evidence type="ECO:0000256" key="10">
    <source>
        <dbReference type="ARBA" id="ARBA00023157"/>
    </source>
</evidence>
<dbReference type="InterPro" id="IPR009017">
    <property type="entry name" value="GFP"/>
</dbReference>
<reference evidence="19" key="1">
    <citation type="submission" date="2025-08" db="UniProtKB">
        <authorList>
            <consortium name="RefSeq"/>
        </authorList>
    </citation>
    <scope>IDENTIFICATION</scope>
    <source>
        <tissue evidence="19">Entire body</tissue>
    </source>
</reference>
<feature type="domain" description="EGF-like" evidence="15">
    <location>
        <begin position="654"/>
        <end position="695"/>
    </location>
</feature>
<evidence type="ECO:0000256" key="11">
    <source>
        <dbReference type="ARBA" id="ARBA00023180"/>
    </source>
</evidence>
<dbReference type="PROSITE" id="PS01186">
    <property type="entry name" value="EGF_2"/>
    <property type="match status" value="6"/>
</dbReference>
<sequence length="1372" mass="153077">MVFRSSVYCLLLVSLLVLVRAIPKHLLYDHQDIGKKLPPEDEVSSPEIKLKVPIIFYGQKYSSLFVNANGLISFQTEIPEFFNIEFPLDYPIIAPLYSNVDITRSGTISYYETDDANHLERAAKNIHDSFTDATDYQPTSLFIVTWSSVGYHSGGTDKLNTFQVVIASDGEESYVEFLYPEGGIQWIQGSGHESGLPDARAQAGFVSEERRYYLLPGSGTNQVKNLEKLSNVNIDGVWIFRIGTIGEDIAIIEPDVFKDRGVNSQKTCEKGAATCNTFAKCTDYKEGFCCHCKTGYYGNGKHCIKDDAPLRVNGKVNGNINGESLTNLDLQSYIVMVDGRTYTALSKIPLSIGYDFQTLQLLGGIIGWLFAKPSRDSLNGFQLTGGIFNYTATITFPQENKKVTIHTKFLGLDVFDQLRLETKIEGETPKIPGESKISMPAYEEMLTLTSPGTIQSISERHYITVDKDEIRIPINVNQNIVFSYCPYGDVPSRITWRLKVAKNFISYESREQIIRFGLTSKVTSLTEKDPCDEGKSTCGPDSSCVVENDSFRCVCNPGYQYIYVDNQQVCQDIDECQAGLNDCHQNAQCINHKGSFTCRCDNLYEGNGRFCEPTKSCYSVTCPENSECKENPFAYCECLQGFTRASDQSCVAETTESCYYSNNCSPYGVCSPDPETNQYRCSCIEEYEGDGYDCRPSNTTTVAESTTESVVIQQCLLGTCWCPTGYKKHESDKCILDVESTTAAETSLKPGTINQQCFLGNCWCPEGYQKYGERYCVPDTEATSTYSTVTETEQVDEPTEIASCENLSDCHINAQCIYVQATRSYQCICNFGYEGDGYDCVQAEVSCTEADICDIHAVCKYNDTVGKSTCVCDFGYEGDGKSCQKLAACRGDKDCPTNEQCRYNQESQSYECDCKEGMERDSQHICNKVEGMCGAAICVDNSECLYDRENQIYYCSCRDGYIGDGINECNPRPLGCDVTNDCGRNAACIYDEEYGFYQCKCNEGFHGDGKQCFAEKNCHVDPYICDSRAVCVTNSQREFVCQCQPGFSGDGKHCKETPVHEGNFLLLNQGVATLKIPFDASKKNPGRPIHINHQTAVGLDIDCFDGRVYWSDINGRTILSAFYNGSSVAKFIAIDIVSPEGLSVDWVSRNIYWTDSTKDTIEVANIDKKIRKVLFNTSLVNPRGIAVHPQRGKIFWSDWDRRGPKIEWANADGTDRQTFLQGDNVKLPNSLAIDFETEQLCYADAGTKNVECVEIDSRLRHIIAVNCTYPFGIAVTDKTIYWSDWISKKVERVDKYSLKRLPPLDVPLGGTGNKLYGLVAVPERCPSLTNVCEHFKNNCPSGHFCVPDGRGSRRCLCGKNIDSNNIEVPCQN</sequence>
<keyword evidence="6" id="KW-0677">Repeat</keyword>
<evidence type="ECO:0000259" key="16">
    <source>
        <dbReference type="PROSITE" id="PS50993"/>
    </source>
</evidence>
<dbReference type="Pfam" id="PF07645">
    <property type="entry name" value="EGF_CA"/>
    <property type="match status" value="1"/>
</dbReference>
<dbReference type="Pfam" id="PF07474">
    <property type="entry name" value="G2F"/>
    <property type="match status" value="1"/>
</dbReference>
<dbReference type="SUPFAM" id="SSF63825">
    <property type="entry name" value="YWTD domain"/>
    <property type="match status" value="1"/>
</dbReference>
<dbReference type="GO" id="GO:0005604">
    <property type="term" value="C:basement membrane"/>
    <property type="evidence" value="ECO:0007669"/>
    <property type="project" value="UniProtKB-SubCell"/>
</dbReference>
<dbReference type="InterPro" id="IPR049883">
    <property type="entry name" value="NOTCH1_EGF-like"/>
</dbReference>
<evidence type="ECO:0000256" key="13">
    <source>
        <dbReference type="PROSITE-ProRule" id="PRU00461"/>
    </source>
</evidence>
<dbReference type="PANTHER" id="PTHR24050:SF28">
    <property type="entry name" value="UROMODULIN-LIKE"/>
    <property type="match status" value="1"/>
</dbReference>
<keyword evidence="2" id="KW-0964">Secreted</keyword>
<feature type="repeat" description="LDL-receptor class B" evidence="13">
    <location>
        <begin position="1106"/>
        <end position="1148"/>
    </location>
</feature>
<dbReference type="GeneID" id="108744762"/>
<dbReference type="Gene3D" id="2.40.155.10">
    <property type="entry name" value="Green fluorescent protein"/>
    <property type="match status" value="1"/>
</dbReference>
<feature type="repeat" description="LDL-receptor class B" evidence="13">
    <location>
        <begin position="1192"/>
        <end position="1237"/>
    </location>
</feature>
<evidence type="ECO:0000256" key="1">
    <source>
        <dbReference type="ARBA" id="ARBA00004302"/>
    </source>
</evidence>
<feature type="disulfide bond" evidence="12">
    <location>
        <begin position="982"/>
        <end position="999"/>
    </location>
</feature>
<dbReference type="SMART" id="SM00539">
    <property type="entry name" value="NIDO"/>
    <property type="match status" value="1"/>
</dbReference>
<feature type="disulfide bond" evidence="12">
    <location>
        <begin position="664"/>
        <end position="681"/>
    </location>
</feature>
<dbReference type="PANTHER" id="PTHR24050">
    <property type="entry name" value="PA14 DOMAIN-CONTAINING PROTEIN"/>
    <property type="match status" value="1"/>
</dbReference>
<keyword evidence="18" id="KW-1185">Reference proteome</keyword>
<feature type="disulfide bond" evidence="12">
    <location>
        <begin position="853"/>
        <end position="870"/>
    </location>
</feature>
<keyword evidence="9" id="KW-0130">Cell adhesion</keyword>
<feature type="domain" description="NIDO" evidence="17">
    <location>
        <begin position="95"/>
        <end position="245"/>
    </location>
</feature>
<organism evidence="18 19">
    <name type="scientific">Agrilus planipennis</name>
    <name type="common">Emerald ash borer</name>
    <name type="synonym">Agrilus marcopoli</name>
    <dbReference type="NCBI Taxonomy" id="224129"/>
    <lineage>
        <taxon>Eukaryota</taxon>
        <taxon>Metazoa</taxon>
        <taxon>Ecdysozoa</taxon>
        <taxon>Arthropoda</taxon>
        <taxon>Hexapoda</taxon>
        <taxon>Insecta</taxon>
        <taxon>Pterygota</taxon>
        <taxon>Neoptera</taxon>
        <taxon>Endopterygota</taxon>
        <taxon>Coleoptera</taxon>
        <taxon>Polyphaga</taxon>
        <taxon>Elateriformia</taxon>
        <taxon>Buprestoidea</taxon>
        <taxon>Buprestidae</taxon>
        <taxon>Agrilinae</taxon>
        <taxon>Agrilus</taxon>
    </lineage>
</organism>
<dbReference type="Gene3D" id="2.120.10.30">
    <property type="entry name" value="TolB, C-terminal domain"/>
    <property type="match status" value="1"/>
</dbReference>
<evidence type="ECO:0000313" key="19">
    <source>
        <dbReference type="RefSeq" id="XP_025830838.1"/>
    </source>
</evidence>
<dbReference type="InterPro" id="IPR024731">
    <property type="entry name" value="NELL2-like_EGF"/>
</dbReference>
<dbReference type="InterPro" id="IPR018097">
    <property type="entry name" value="EGF_Ca-bd_CS"/>
</dbReference>
<dbReference type="SMART" id="SM00682">
    <property type="entry name" value="G2F"/>
    <property type="match status" value="1"/>
</dbReference>
<keyword evidence="11" id="KW-0325">Glycoprotein</keyword>
<protein>
    <submittedName>
        <fullName evidence="19">Nidogen-2 isoform X2</fullName>
    </submittedName>
</protein>
<dbReference type="PROSITE" id="PS50993">
    <property type="entry name" value="NIDOGEN_G2"/>
    <property type="match status" value="1"/>
</dbReference>
<gene>
    <name evidence="19" type="primary">LOC108744762</name>
</gene>
<dbReference type="InParanoid" id="A0A7F5R591"/>
<feature type="domain" description="EGF-like" evidence="15">
    <location>
        <begin position="1014"/>
        <end position="1055"/>
    </location>
</feature>
<dbReference type="SMART" id="SM00181">
    <property type="entry name" value="EGF"/>
    <property type="match status" value="11"/>
</dbReference>
<feature type="disulfide bond" evidence="12">
    <location>
        <begin position="810"/>
        <end position="827"/>
    </location>
</feature>
<proteinExistence type="predicted"/>
<evidence type="ECO:0000256" key="3">
    <source>
        <dbReference type="ARBA" id="ARBA00022530"/>
    </source>
</evidence>
<name>A0A7F5R591_AGRPL</name>
<dbReference type="SMART" id="SM00179">
    <property type="entry name" value="EGF_CA"/>
    <property type="match status" value="4"/>
</dbReference>
<keyword evidence="4 12" id="KW-0245">EGF-like domain</keyword>
<dbReference type="GO" id="GO:0007160">
    <property type="term" value="P:cell-matrix adhesion"/>
    <property type="evidence" value="ECO:0007669"/>
    <property type="project" value="InterPro"/>
</dbReference>
<evidence type="ECO:0000256" key="2">
    <source>
        <dbReference type="ARBA" id="ARBA00022525"/>
    </source>
</evidence>
<keyword evidence="3" id="KW-0272">Extracellular matrix</keyword>
<evidence type="ECO:0000256" key="9">
    <source>
        <dbReference type="ARBA" id="ARBA00022889"/>
    </source>
</evidence>
<keyword evidence="5 14" id="KW-0732">Signal</keyword>
<comment type="subcellular location">
    <subcellularLocation>
        <location evidence="1">Secreted</location>
        <location evidence="1">Extracellular space</location>
        <location evidence="1">Extracellular matrix</location>
        <location evidence="1">Basement membrane</location>
    </subcellularLocation>
</comment>
<dbReference type="SUPFAM" id="SSF54511">
    <property type="entry name" value="GFP-like"/>
    <property type="match status" value="1"/>
</dbReference>
<evidence type="ECO:0000259" key="17">
    <source>
        <dbReference type="PROSITE" id="PS51220"/>
    </source>
</evidence>
<evidence type="ECO:0000313" key="18">
    <source>
        <dbReference type="Proteomes" id="UP000192223"/>
    </source>
</evidence>
<dbReference type="InterPro" id="IPR052235">
    <property type="entry name" value="Nephronectin_domain"/>
</dbReference>
<dbReference type="OrthoDB" id="6375837at2759"/>
<dbReference type="PROSITE" id="PS51120">
    <property type="entry name" value="LDLRB"/>
    <property type="match status" value="3"/>
</dbReference>
<dbReference type="PROSITE" id="PS51220">
    <property type="entry name" value="NIDO"/>
    <property type="match status" value="1"/>
</dbReference>
<dbReference type="InterPro" id="IPR001881">
    <property type="entry name" value="EGF-like_Ca-bd_dom"/>
</dbReference>
<feature type="domain" description="EGF-like" evidence="15">
    <location>
        <begin position="972"/>
        <end position="1013"/>
    </location>
</feature>
<dbReference type="SMART" id="SM00135">
    <property type="entry name" value="LY"/>
    <property type="match status" value="5"/>
</dbReference>
<dbReference type="InterPro" id="IPR003886">
    <property type="entry name" value="NIDO_dom"/>
</dbReference>
<dbReference type="FunFam" id="2.120.10.30:FF:000241">
    <property type="entry name" value="Low-density lipoprotein receptor-related protein 6"/>
    <property type="match status" value="1"/>
</dbReference>
<feature type="repeat" description="LDL-receptor class B" evidence="13">
    <location>
        <begin position="1149"/>
        <end position="1191"/>
    </location>
</feature>
<dbReference type="RefSeq" id="XP_025830838.1">
    <property type="nucleotide sequence ID" value="XM_025975053.1"/>
</dbReference>
<keyword evidence="10 12" id="KW-1015">Disulfide bond</keyword>
<dbReference type="Proteomes" id="UP000192223">
    <property type="component" value="Unplaced"/>
</dbReference>
<evidence type="ECO:0000256" key="4">
    <source>
        <dbReference type="ARBA" id="ARBA00022536"/>
    </source>
</evidence>
<evidence type="ECO:0000256" key="14">
    <source>
        <dbReference type="SAM" id="SignalP"/>
    </source>
</evidence>
<dbReference type="InterPro" id="IPR011042">
    <property type="entry name" value="6-blade_b-propeller_TolB-like"/>
</dbReference>
<dbReference type="InterPro" id="IPR009030">
    <property type="entry name" value="Growth_fac_rcpt_cys_sf"/>
</dbReference>
<keyword evidence="7" id="KW-0106">Calcium</keyword>
<keyword evidence="8" id="KW-0084">Basement membrane</keyword>
<evidence type="ECO:0000256" key="6">
    <source>
        <dbReference type="ARBA" id="ARBA00022737"/>
    </source>
</evidence>
<dbReference type="InterPro" id="IPR000033">
    <property type="entry name" value="LDLR_classB_rpt"/>
</dbReference>
<dbReference type="Gene3D" id="2.90.20.10">
    <property type="entry name" value="Plasmodium vivax P25 domain"/>
    <property type="match status" value="1"/>
</dbReference>
<dbReference type="PROSITE" id="PS50026">
    <property type="entry name" value="EGF_3"/>
    <property type="match status" value="7"/>
</dbReference>
<dbReference type="InterPro" id="IPR000742">
    <property type="entry name" value="EGF"/>
</dbReference>
<feature type="signal peptide" evidence="14">
    <location>
        <begin position="1"/>
        <end position="21"/>
    </location>
</feature>
<dbReference type="Gene3D" id="2.10.25.10">
    <property type="entry name" value="Laminin"/>
    <property type="match status" value="6"/>
</dbReference>
<dbReference type="SUPFAM" id="SSF57184">
    <property type="entry name" value="Growth factor receptor domain"/>
    <property type="match status" value="2"/>
</dbReference>
<dbReference type="Pfam" id="PF12947">
    <property type="entry name" value="EGF_3"/>
    <property type="match status" value="2"/>
</dbReference>
<dbReference type="InterPro" id="IPR006605">
    <property type="entry name" value="G2_nidogen/fibulin_G2F"/>
</dbReference>
<evidence type="ECO:0000256" key="8">
    <source>
        <dbReference type="ARBA" id="ARBA00022869"/>
    </source>
</evidence>
<feature type="domain" description="EGF-like" evidence="15">
    <location>
        <begin position="843"/>
        <end position="884"/>
    </location>
</feature>
<dbReference type="PROSITE" id="PS00010">
    <property type="entry name" value="ASX_HYDROXYL"/>
    <property type="match status" value="1"/>
</dbReference>
<evidence type="ECO:0000256" key="5">
    <source>
        <dbReference type="ARBA" id="ARBA00022729"/>
    </source>
</evidence>
<dbReference type="Pfam" id="PF00058">
    <property type="entry name" value="Ldl_recept_b"/>
    <property type="match status" value="2"/>
</dbReference>
<dbReference type="PROSITE" id="PS01187">
    <property type="entry name" value="EGF_CA"/>
    <property type="match status" value="1"/>
</dbReference>
<accession>A0A7F5R591</accession>
<feature type="chain" id="PRO_5028850157" evidence="14">
    <location>
        <begin position="22"/>
        <end position="1372"/>
    </location>
</feature>
<feature type="domain" description="Nidogen G2 beta-barrel" evidence="16">
    <location>
        <begin position="308"/>
        <end position="532"/>
    </location>
</feature>